<accession>A0A368JH45</accession>
<gene>
    <name evidence="1" type="ORF">DUE52_25275</name>
</gene>
<dbReference type="AlphaFoldDB" id="A0A368JH45"/>
<dbReference type="EMBL" id="QOWE01000024">
    <property type="protein sequence ID" value="RCR66862.1"/>
    <property type="molecule type" value="Genomic_DNA"/>
</dbReference>
<dbReference type="RefSeq" id="WP_114408856.1">
    <property type="nucleotide sequence ID" value="NZ_QOWE01000024.1"/>
</dbReference>
<sequence>MLTFNEDEVMNLYNSLNIVTAHLEKSVEINDPANPLTTANAEAHLPEARGLMKKLENCLFEKFDVAG</sequence>
<reference evidence="1 2" key="1">
    <citation type="submission" date="2018-07" db="EMBL/GenBank/DDBJ databases">
        <title>Genome analysis of Larkinella rosea.</title>
        <authorList>
            <person name="Zhou Z."/>
            <person name="Wang G."/>
        </authorList>
    </citation>
    <scope>NUCLEOTIDE SEQUENCE [LARGE SCALE GENOMIC DNA]</scope>
    <source>
        <strain evidence="2">zzj9</strain>
    </source>
</reference>
<name>A0A368JH45_9BACT</name>
<evidence type="ECO:0000313" key="2">
    <source>
        <dbReference type="Proteomes" id="UP000253383"/>
    </source>
</evidence>
<dbReference type="Proteomes" id="UP000253383">
    <property type="component" value="Unassembled WGS sequence"/>
</dbReference>
<proteinExistence type="predicted"/>
<organism evidence="1 2">
    <name type="scientific">Larkinella punicea</name>
    <dbReference type="NCBI Taxonomy" id="2315727"/>
    <lineage>
        <taxon>Bacteria</taxon>
        <taxon>Pseudomonadati</taxon>
        <taxon>Bacteroidota</taxon>
        <taxon>Cytophagia</taxon>
        <taxon>Cytophagales</taxon>
        <taxon>Spirosomataceae</taxon>
        <taxon>Larkinella</taxon>
    </lineage>
</organism>
<evidence type="ECO:0000313" key="1">
    <source>
        <dbReference type="EMBL" id="RCR66862.1"/>
    </source>
</evidence>
<protein>
    <submittedName>
        <fullName evidence="1">Uncharacterized protein</fullName>
    </submittedName>
</protein>
<keyword evidence="2" id="KW-1185">Reference proteome</keyword>
<comment type="caution">
    <text evidence="1">The sequence shown here is derived from an EMBL/GenBank/DDBJ whole genome shotgun (WGS) entry which is preliminary data.</text>
</comment>